<evidence type="ECO:0000313" key="1">
    <source>
        <dbReference type="Proteomes" id="UP000887578"/>
    </source>
</evidence>
<dbReference type="AlphaFoldDB" id="A0A914PLF2"/>
<keyword evidence="1" id="KW-1185">Reference proteome</keyword>
<sequence length="332" mass="38193">MNGAWEIDASATFPNDQFDISEDGKKFVPLNHSESVRLRTCSAYTCGRKTFPHGFNIDINVQKPLMLCENHRCLNPEKIKCRKTIEYGACIYENEWVAGLIERKNETKEWLEVECCHYLDDREPVFLKTANVAYYTHDIVLENGTMIATDYIKDIKKVKDITGQTIFSASIYRMKCDTKNIPETVPSIFDKAEELKDDDGTGFFENTIKTCEKDDDYRLLYLNNIEKTPTILCLFQKCLNFDKIECKKNVSAENCVFKDQWISGFSKHENGSYNILSVECCKYKDAINPKFKEFVTFNATNITTNFNVEEFGLPVFLPFVNNITVVGEKNGT</sequence>
<dbReference type="WBParaSite" id="PDA_v2.g19280.t1">
    <property type="protein sequence ID" value="PDA_v2.g19280.t1"/>
    <property type="gene ID" value="PDA_v2.g19280"/>
</dbReference>
<name>A0A914PLF2_9BILA</name>
<accession>A0A914PLF2</accession>
<dbReference type="Proteomes" id="UP000887578">
    <property type="component" value="Unplaced"/>
</dbReference>
<organism evidence="1 2">
    <name type="scientific">Panagrolaimus davidi</name>
    <dbReference type="NCBI Taxonomy" id="227884"/>
    <lineage>
        <taxon>Eukaryota</taxon>
        <taxon>Metazoa</taxon>
        <taxon>Ecdysozoa</taxon>
        <taxon>Nematoda</taxon>
        <taxon>Chromadorea</taxon>
        <taxon>Rhabditida</taxon>
        <taxon>Tylenchina</taxon>
        <taxon>Panagrolaimomorpha</taxon>
        <taxon>Panagrolaimoidea</taxon>
        <taxon>Panagrolaimidae</taxon>
        <taxon>Panagrolaimus</taxon>
    </lineage>
</organism>
<reference evidence="2" key="1">
    <citation type="submission" date="2022-11" db="UniProtKB">
        <authorList>
            <consortium name="WormBaseParasite"/>
        </authorList>
    </citation>
    <scope>IDENTIFICATION</scope>
</reference>
<protein>
    <submittedName>
        <fullName evidence="2">Uncharacterized protein</fullName>
    </submittedName>
</protein>
<proteinExistence type="predicted"/>
<evidence type="ECO:0000313" key="2">
    <source>
        <dbReference type="WBParaSite" id="PDA_v2.g19280.t1"/>
    </source>
</evidence>